<evidence type="ECO:0000313" key="1">
    <source>
        <dbReference type="EMBL" id="KAI4365998.1"/>
    </source>
</evidence>
<sequence>MSMRLLLSLPPAASLWHSQWGRPRNISLSSPSTRTTCSAAPSLPGLADVDAFVGYISGRNKATDVAHSVWKRFVRKGDSVVDATCGNGYDTLSMLHLIADNSSRGRVYGMDVQEDALRSTSHLLRQSLSPKELELVRLFPLCHSRMEEVIPAFASVRLVAFNLGYLPGGDKSVTTKAGTTLLALEAAGRLVESGGLISVVVYVGHPGGREEYDTVRSFSSGLSTDDWICCELQMMNRPLAPILVFMNKR</sequence>
<reference evidence="2" key="1">
    <citation type="journal article" date="2023" name="Front. Plant Sci.">
        <title>Chromosomal-level genome assembly of Melastoma candidum provides insights into trichome evolution.</title>
        <authorList>
            <person name="Zhong Y."/>
            <person name="Wu W."/>
            <person name="Sun C."/>
            <person name="Zou P."/>
            <person name="Liu Y."/>
            <person name="Dai S."/>
            <person name="Zhou R."/>
        </authorList>
    </citation>
    <scope>NUCLEOTIDE SEQUENCE [LARGE SCALE GENOMIC DNA]</scope>
</reference>
<evidence type="ECO:0000313" key="2">
    <source>
        <dbReference type="Proteomes" id="UP001057402"/>
    </source>
</evidence>
<gene>
    <name evidence="1" type="ORF">MLD38_021928</name>
</gene>
<comment type="caution">
    <text evidence="1">The sequence shown here is derived from an EMBL/GenBank/DDBJ whole genome shotgun (WGS) entry which is preliminary data.</text>
</comment>
<keyword evidence="2" id="KW-1185">Reference proteome</keyword>
<accession>A0ACB9QH02</accession>
<dbReference type="EMBL" id="CM042885">
    <property type="protein sequence ID" value="KAI4365998.1"/>
    <property type="molecule type" value="Genomic_DNA"/>
</dbReference>
<name>A0ACB9QH02_9MYRT</name>
<organism evidence="1 2">
    <name type="scientific">Melastoma candidum</name>
    <dbReference type="NCBI Taxonomy" id="119954"/>
    <lineage>
        <taxon>Eukaryota</taxon>
        <taxon>Viridiplantae</taxon>
        <taxon>Streptophyta</taxon>
        <taxon>Embryophyta</taxon>
        <taxon>Tracheophyta</taxon>
        <taxon>Spermatophyta</taxon>
        <taxon>Magnoliopsida</taxon>
        <taxon>eudicotyledons</taxon>
        <taxon>Gunneridae</taxon>
        <taxon>Pentapetalae</taxon>
        <taxon>rosids</taxon>
        <taxon>malvids</taxon>
        <taxon>Myrtales</taxon>
        <taxon>Melastomataceae</taxon>
        <taxon>Melastomatoideae</taxon>
        <taxon>Melastomateae</taxon>
        <taxon>Melastoma</taxon>
    </lineage>
</organism>
<protein>
    <submittedName>
        <fullName evidence="1">Uncharacterized protein</fullName>
    </submittedName>
</protein>
<dbReference type="Proteomes" id="UP001057402">
    <property type="component" value="Chromosome 6"/>
</dbReference>
<proteinExistence type="predicted"/>